<evidence type="ECO:0000256" key="1">
    <source>
        <dbReference type="ARBA" id="ARBA00022598"/>
    </source>
</evidence>
<evidence type="ECO:0000256" key="3">
    <source>
        <dbReference type="ARBA" id="ARBA00022840"/>
    </source>
</evidence>
<comment type="function">
    <text evidence="4">ATP-dependent carboxylate-amine ligase which exhibits weak glutamate--cysteine ligase activity.</text>
</comment>
<keyword evidence="2 4" id="KW-0547">Nucleotide-binding</keyword>
<dbReference type="Gene3D" id="3.30.590.20">
    <property type="match status" value="1"/>
</dbReference>
<dbReference type="RefSeq" id="WP_226748913.1">
    <property type="nucleotide sequence ID" value="NZ_JAJATZ010000007.1"/>
</dbReference>
<dbReference type="Pfam" id="PF04107">
    <property type="entry name" value="GCS2"/>
    <property type="match status" value="1"/>
</dbReference>
<dbReference type="EMBL" id="JAJATZ010000007">
    <property type="protein sequence ID" value="MCB5200383.1"/>
    <property type="molecule type" value="Genomic_DNA"/>
</dbReference>
<name>A0ABS8BXC8_9RHOB</name>
<comment type="similarity">
    <text evidence="4">Belongs to the glutamate--cysteine ligase type 2 family. YbdK subfamily.</text>
</comment>
<dbReference type="InterPro" id="IPR011793">
    <property type="entry name" value="YbdK"/>
</dbReference>
<comment type="catalytic activity">
    <reaction evidence="4">
        <text>L-cysteine + L-glutamate + ATP = gamma-L-glutamyl-L-cysteine + ADP + phosphate + H(+)</text>
        <dbReference type="Rhea" id="RHEA:13285"/>
        <dbReference type="ChEBI" id="CHEBI:15378"/>
        <dbReference type="ChEBI" id="CHEBI:29985"/>
        <dbReference type="ChEBI" id="CHEBI:30616"/>
        <dbReference type="ChEBI" id="CHEBI:35235"/>
        <dbReference type="ChEBI" id="CHEBI:43474"/>
        <dbReference type="ChEBI" id="CHEBI:58173"/>
        <dbReference type="ChEBI" id="CHEBI:456216"/>
        <dbReference type="EC" id="6.3.2.2"/>
    </reaction>
</comment>
<accession>A0ABS8BXC8</accession>
<dbReference type="SUPFAM" id="SSF55931">
    <property type="entry name" value="Glutamine synthetase/guanido kinase"/>
    <property type="match status" value="1"/>
</dbReference>
<evidence type="ECO:0000256" key="4">
    <source>
        <dbReference type="HAMAP-Rule" id="MF_01609"/>
    </source>
</evidence>
<keyword evidence="6" id="KW-1185">Reference proteome</keyword>
<dbReference type="HAMAP" id="MF_01609">
    <property type="entry name" value="Glu_cys_ligase_2"/>
    <property type="match status" value="1"/>
</dbReference>
<dbReference type="GO" id="GO:0016874">
    <property type="term" value="F:ligase activity"/>
    <property type="evidence" value="ECO:0007669"/>
    <property type="project" value="UniProtKB-KW"/>
</dbReference>
<proteinExistence type="inferred from homology"/>
<comment type="caution">
    <text evidence="5">The sequence shown here is derived from an EMBL/GenBank/DDBJ whole genome shotgun (WGS) entry which is preliminary data.</text>
</comment>
<keyword evidence="1 4" id="KW-0436">Ligase</keyword>
<evidence type="ECO:0000313" key="6">
    <source>
        <dbReference type="Proteomes" id="UP001138961"/>
    </source>
</evidence>
<dbReference type="InterPro" id="IPR014746">
    <property type="entry name" value="Gln_synth/guanido_kin_cat_dom"/>
</dbReference>
<dbReference type="PANTHER" id="PTHR36510">
    <property type="entry name" value="GLUTAMATE--CYSTEINE LIGASE 2-RELATED"/>
    <property type="match status" value="1"/>
</dbReference>
<evidence type="ECO:0000313" key="5">
    <source>
        <dbReference type="EMBL" id="MCB5200383.1"/>
    </source>
</evidence>
<protein>
    <recommendedName>
        <fullName evidence="4">Putative glutamate--cysteine ligase 2</fullName>
        <ecNumber evidence="4">6.3.2.2</ecNumber>
    </recommendedName>
    <alternativeName>
        <fullName evidence="4">Gamma-glutamylcysteine synthetase 2</fullName>
        <shortName evidence="4">GCS 2</shortName>
        <shortName evidence="4">Gamma-GCS 2</shortName>
    </alternativeName>
</protein>
<dbReference type="NCBIfam" id="NF010039">
    <property type="entry name" value="PRK13515.1"/>
    <property type="match status" value="1"/>
</dbReference>
<dbReference type="EC" id="6.3.2.2" evidence="4"/>
<dbReference type="Proteomes" id="UP001138961">
    <property type="component" value="Unassembled WGS sequence"/>
</dbReference>
<dbReference type="NCBIfam" id="TIGR02050">
    <property type="entry name" value="gshA_cyan_rel"/>
    <property type="match status" value="1"/>
</dbReference>
<dbReference type="InterPro" id="IPR006336">
    <property type="entry name" value="GCS2"/>
</dbReference>
<organism evidence="5 6">
    <name type="scientific">Loktanella gaetbuli</name>
    <dbReference type="NCBI Taxonomy" id="2881335"/>
    <lineage>
        <taxon>Bacteria</taxon>
        <taxon>Pseudomonadati</taxon>
        <taxon>Pseudomonadota</taxon>
        <taxon>Alphaproteobacteria</taxon>
        <taxon>Rhodobacterales</taxon>
        <taxon>Roseobacteraceae</taxon>
        <taxon>Loktanella</taxon>
    </lineage>
</organism>
<keyword evidence="3 4" id="KW-0067">ATP-binding</keyword>
<dbReference type="PANTHER" id="PTHR36510:SF1">
    <property type="entry name" value="GLUTAMATE--CYSTEINE LIGASE 2-RELATED"/>
    <property type="match status" value="1"/>
</dbReference>
<reference evidence="5" key="1">
    <citation type="submission" date="2021-10" db="EMBL/GenBank/DDBJ databases">
        <title>Loktanella gaetbuli sp. nov., isolated from a tidal flat.</title>
        <authorList>
            <person name="Park S."/>
            <person name="Yoon J.-H."/>
        </authorList>
    </citation>
    <scope>NUCLEOTIDE SEQUENCE</scope>
    <source>
        <strain evidence="5">TSTF-M6</strain>
    </source>
</reference>
<sequence>MTQLPEFTIGIEEEYLLVDADTFDLVAAPDSLMAALTGALGNQVSTEFLNCQVEVGTGICATIAEARADLGQLRRTVAELAADHGLRPVAASCHPFGDWKQQGRTDKPRYEQLDDDLGAVARRMLIGGMHVHVGLPDQDSRIALMNQLSYFLPHLLALSASSPFWQGRDTGLASYRMAVFDSMPRTGLPPRLRDWADWESRVQRLVGLGVIEDSSKIWWDLRPSGKFPTLETRICDVSPRLADTLTIAAVVQALTRTLCRRTRNGQPWRESDPIMVQENRWRAQRYGVSAGLIDSAADRIVPMPQLMDELLDLISEDVSALDSVAEASRIADIARSGTDADRQRALYHSAMDGGADTHDALCAVVRALADDFTAI</sequence>
<gene>
    <name evidence="5" type="ORF">LGQ03_14130</name>
</gene>
<evidence type="ECO:0000256" key="2">
    <source>
        <dbReference type="ARBA" id="ARBA00022741"/>
    </source>
</evidence>
<dbReference type="InterPro" id="IPR050141">
    <property type="entry name" value="GCL_type2/YbdK_subfam"/>
</dbReference>